<dbReference type="STRING" id="871968.DESME_14405"/>
<feature type="domain" description="MurNAc-LAA" evidence="1">
    <location>
        <begin position="414"/>
        <end position="527"/>
    </location>
</feature>
<dbReference type="Proteomes" id="UP000010847">
    <property type="component" value="Chromosome"/>
</dbReference>
<dbReference type="HOGENOM" id="CLU_020116_0_0_9"/>
<evidence type="ECO:0000259" key="1">
    <source>
        <dbReference type="SMART" id="SM00646"/>
    </source>
</evidence>
<accession>W0EG90</accession>
<dbReference type="SUPFAM" id="SSF53187">
    <property type="entry name" value="Zn-dependent exopeptidases"/>
    <property type="match status" value="1"/>
</dbReference>
<dbReference type="PANTHER" id="PTHR30032">
    <property type="entry name" value="N-ACETYLMURAMOYL-L-ALANINE AMIDASE-RELATED"/>
    <property type="match status" value="1"/>
</dbReference>
<proteinExistence type="predicted"/>
<dbReference type="InterPro" id="IPR002508">
    <property type="entry name" value="MurNAc-LAA_cat"/>
</dbReference>
<dbReference type="Pfam" id="PF01520">
    <property type="entry name" value="Amidase_3"/>
    <property type="match status" value="1"/>
</dbReference>
<dbReference type="KEGG" id="dmt:DESME_14405"/>
<name>W0EG90_9FIRM</name>
<dbReference type="InterPro" id="IPR007253">
    <property type="entry name" value="Cell_wall-bd_2"/>
</dbReference>
<dbReference type="GO" id="GO:0009253">
    <property type="term" value="P:peptidoglycan catabolic process"/>
    <property type="evidence" value="ECO:0007669"/>
    <property type="project" value="InterPro"/>
</dbReference>
<dbReference type="eggNOG" id="COG2247">
    <property type="taxonomic scope" value="Bacteria"/>
</dbReference>
<protein>
    <submittedName>
        <fullName evidence="2">N-acetylmuramoyl-L-alanine amidase</fullName>
    </submittedName>
</protein>
<dbReference type="GO" id="GO:0008745">
    <property type="term" value="F:N-acetylmuramoyl-L-alanine amidase activity"/>
    <property type="evidence" value="ECO:0007669"/>
    <property type="project" value="InterPro"/>
</dbReference>
<gene>
    <name evidence="2" type="ORF">DESME_14405</name>
</gene>
<dbReference type="CDD" id="cd02696">
    <property type="entry name" value="MurNAc-LAA"/>
    <property type="match status" value="1"/>
</dbReference>
<sequence length="532" mass="56180">MWQRLVKGSALLFLGLVFWLGVQNPVSASPLTADTTRIYGSDRIETAIKISQNGWTGASTVLLARADNFPDSLVSVPLSKRLDAPILLTYPEQMDSNVLQEIQRLGANHVILLGGEGVMGAPITNALDQAGIQWERIGGQDRYETAALVAERLGGNGQAILANGDTFPDALAIGPYAGATETPILLTQASQLPQSTQTELKKLAATETLVVGGEGAVSSNITQGLTGVQRLYGKDRYETASRVYWFSQENLSKTPTSGIPKAYLVTGEDFPDALVAGALAAKQNTPLFMAQKDSLSGVTYSAMINATGGDRLWVILVGGTGVLSTQVQEMVAGTILPPTLLAGKTIIVDPGHGGPDTGAIGPSGTYEKNNTLPVGLDLADLLRSSGANVILTRSSDVSPAGGDYTEINDLKARVNMANQNKADLYVSIHNDSFSNPDAGGTTTYYSVDSPVASQSSALGADIQQEVVKKLGLYNRNVKSANFYVIKNTSMPAVLVELGFISNPTEEKLLSSADFQKKAAEGIYSGILAYQGY</sequence>
<dbReference type="RefSeq" id="WP_006718028.1">
    <property type="nucleotide sequence ID" value="NZ_CP007032.1"/>
</dbReference>
<dbReference type="Gene3D" id="3.40.50.12090">
    <property type="match status" value="2"/>
</dbReference>
<dbReference type="InterPro" id="IPR051922">
    <property type="entry name" value="Bact_Sporulation_Assoc"/>
</dbReference>
<dbReference type="OrthoDB" id="9813450at2"/>
<dbReference type="EMBL" id="CP007032">
    <property type="protein sequence ID" value="AHF08086.1"/>
    <property type="molecule type" value="Genomic_DNA"/>
</dbReference>
<dbReference type="AlphaFoldDB" id="W0EG90"/>
<reference evidence="2 3" key="1">
    <citation type="submission" date="2013-12" db="EMBL/GenBank/DDBJ databases">
        <authorList>
            <consortium name="DOE Joint Genome Institute"/>
            <person name="Smidt H."/>
            <person name="Huntemann M."/>
            <person name="Han J."/>
            <person name="Chen A."/>
            <person name="Kyrpides N."/>
            <person name="Mavromatis K."/>
            <person name="Markowitz V."/>
            <person name="Palaniappan K."/>
            <person name="Ivanova N."/>
            <person name="Schaumberg A."/>
            <person name="Pati A."/>
            <person name="Liolios K."/>
            <person name="Nordberg H.P."/>
            <person name="Cantor M.N."/>
            <person name="Hua S.X."/>
            <person name="Woyke T."/>
        </authorList>
    </citation>
    <scope>NUCLEOTIDE SEQUENCE [LARGE SCALE GENOMIC DNA]</scope>
    <source>
        <strain evidence="3">DSM 15288</strain>
    </source>
</reference>
<keyword evidence="3" id="KW-1185">Reference proteome</keyword>
<dbReference type="SMART" id="SM00646">
    <property type="entry name" value="Ami_3"/>
    <property type="match status" value="1"/>
</dbReference>
<dbReference type="Gene3D" id="3.40.630.40">
    <property type="entry name" value="Zn-dependent exopeptidases"/>
    <property type="match status" value="1"/>
</dbReference>
<dbReference type="PANTHER" id="PTHR30032:SF1">
    <property type="entry name" value="N-ACETYLMURAMOYL-L-ALANINE AMIDASE LYTC"/>
    <property type="match status" value="1"/>
</dbReference>
<dbReference type="Pfam" id="PF04122">
    <property type="entry name" value="CW_binding_2"/>
    <property type="match status" value="3"/>
</dbReference>
<evidence type="ECO:0000313" key="2">
    <source>
        <dbReference type="EMBL" id="AHF08086.1"/>
    </source>
</evidence>
<dbReference type="eggNOG" id="COG0860">
    <property type="taxonomic scope" value="Bacteria"/>
</dbReference>
<evidence type="ECO:0000313" key="3">
    <source>
        <dbReference type="Proteomes" id="UP000010847"/>
    </source>
</evidence>
<organism evidence="2 3">
    <name type="scientific">Desulfitobacterium metallireducens DSM 15288</name>
    <dbReference type="NCBI Taxonomy" id="871968"/>
    <lineage>
        <taxon>Bacteria</taxon>
        <taxon>Bacillati</taxon>
        <taxon>Bacillota</taxon>
        <taxon>Clostridia</taxon>
        <taxon>Eubacteriales</taxon>
        <taxon>Desulfitobacteriaceae</taxon>
        <taxon>Desulfitobacterium</taxon>
    </lineage>
</organism>